<protein>
    <submittedName>
        <fullName evidence="9">Glucose-methanol-choline oxidoreductase</fullName>
    </submittedName>
</protein>
<dbReference type="RefSeq" id="WP_323391421.1">
    <property type="nucleotide sequence ID" value="NZ_JBEPDZ010000018.1"/>
</dbReference>
<dbReference type="PROSITE" id="PS00623">
    <property type="entry name" value="GMC_OXRED_1"/>
    <property type="match status" value="1"/>
</dbReference>
<accession>A0A646KD31</accession>
<evidence type="ECO:0000256" key="3">
    <source>
        <dbReference type="ARBA" id="ARBA00022630"/>
    </source>
</evidence>
<dbReference type="PANTHER" id="PTHR11552">
    <property type="entry name" value="GLUCOSE-METHANOL-CHOLINE GMC OXIDOREDUCTASE"/>
    <property type="match status" value="1"/>
</dbReference>
<dbReference type="InterPro" id="IPR036188">
    <property type="entry name" value="FAD/NAD-bd_sf"/>
</dbReference>
<reference evidence="9 10" key="1">
    <citation type="submission" date="2019-05" db="EMBL/GenBank/DDBJ databases">
        <title>Comparative genomics and metabolomics analyses of clavulanic acid producing Streptomyces species provides insight into specialized metabolism and evolution of beta-lactam biosynthetic gene clusters.</title>
        <authorList>
            <person name="Moore M.A."/>
            <person name="Cruz-Morales P."/>
            <person name="Barona Gomez F."/>
            <person name="Kapil T."/>
        </authorList>
    </citation>
    <scope>NUCLEOTIDE SEQUENCE [LARGE SCALE GENOMIC DNA]</scope>
    <source>
        <strain evidence="9 10">NRRL 5741</strain>
    </source>
</reference>
<dbReference type="PANTHER" id="PTHR11552:SF147">
    <property type="entry name" value="CHOLINE DEHYDROGENASE, MITOCHONDRIAL"/>
    <property type="match status" value="1"/>
</dbReference>
<keyword evidence="4 5" id="KW-0274">FAD</keyword>
<dbReference type="Pfam" id="PF05199">
    <property type="entry name" value="GMC_oxred_C"/>
    <property type="match status" value="1"/>
</dbReference>
<keyword evidence="10" id="KW-1185">Reference proteome</keyword>
<name>A0A646KD31_STRJU</name>
<evidence type="ECO:0000256" key="4">
    <source>
        <dbReference type="ARBA" id="ARBA00022827"/>
    </source>
</evidence>
<dbReference type="SUPFAM" id="SSF54373">
    <property type="entry name" value="FAD-linked reductases, C-terminal domain"/>
    <property type="match status" value="1"/>
</dbReference>
<dbReference type="PROSITE" id="PS00624">
    <property type="entry name" value="GMC_OXRED_2"/>
    <property type="match status" value="1"/>
</dbReference>
<comment type="similarity">
    <text evidence="2 6">Belongs to the GMC oxidoreductase family.</text>
</comment>
<organism evidence="9 10">
    <name type="scientific">Streptomyces jumonjinensis</name>
    <dbReference type="NCBI Taxonomy" id="1945"/>
    <lineage>
        <taxon>Bacteria</taxon>
        <taxon>Bacillati</taxon>
        <taxon>Actinomycetota</taxon>
        <taxon>Actinomycetes</taxon>
        <taxon>Kitasatosporales</taxon>
        <taxon>Streptomycetaceae</taxon>
        <taxon>Streptomyces</taxon>
    </lineage>
</organism>
<evidence type="ECO:0000256" key="1">
    <source>
        <dbReference type="ARBA" id="ARBA00001974"/>
    </source>
</evidence>
<evidence type="ECO:0000313" key="10">
    <source>
        <dbReference type="Proteomes" id="UP000419138"/>
    </source>
</evidence>
<dbReference type="Gene3D" id="3.50.50.60">
    <property type="entry name" value="FAD/NAD(P)-binding domain"/>
    <property type="match status" value="1"/>
</dbReference>
<dbReference type="Pfam" id="PF00732">
    <property type="entry name" value="GMC_oxred_N"/>
    <property type="match status" value="1"/>
</dbReference>
<evidence type="ECO:0000256" key="6">
    <source>
        <dbReference type="RuleBase" id="RU003968"/>
    </source>
</evidence>
<dbReference type="InterPro" id="IPR012132">
    <property type="entry name" value="GMC_OxRdtase"/>
</dbReference>
<comment type="cofactor">
    <cofactor evidence="1 5">
        <name>FAD</name>
        <dbReference type="ChEBI" id="CHEBI:57692"/>
    </cofactor>
</comment>
<dbReference type="EMBL" id="VCLA01000062">
    <property type="protein sequence ID" value="MQT00135.1"/>
    <property type="molecule type" value="Genomic_DNA"/>
</dbReference>
<feature type="domain" description="Glucose-methanol-choline oxidoreductase N-terminal" evidence="8">
    <location>
        <begin position="254"/>
        <end position="268"/>
    </location>
</feature>
<evidence type="ECO:0000259" key="7">
    <source>
        <dbReference type="PROSITE" id="PS00623"/>
    </source>
</evidence>
<keyword evidence="3 6" id="KW-0285">Flavoprotein</keyword>
<feature type="binding site" evidence="5">
    <location>
        <begin position="90"/>
        <end position="93"/>
    </location>
    <ligand>
        <name>FAD</name>
        <dbReference type="ChEBI" id="CHEBI:57692"/>
    </ligand>
</feature>
<evidence type="ECO:0000313" key="9">
    <source>
        <dbReference type="EMBL" id="MQT00135.1"/>
    </source>
</evidence>
<sequence>MRPHFDDIVVGAGAAGAVLAARLSEDPARRVLLIEAGPDYPRPSALPPDLSDGHTPSMVRHDWSLTGVRDDGTPLPLPRGKVVGGSSAVNACVALRPHPAEFADWARAGVRGWSWREVLPYFTGLESDADFTAPHHGAEGPLPVRRTPPDEYTPLSAALVDTATAAGHPPVADHNAPGARGVGPLPLNLTPDGRRISTAIAYLGPARGRPSLTVLADTLADRVVFDGTTARGVLVHSPAGPRELHGDRITVCAGAYGTPALLHRSGLGPARLLRALGVPPVADLPGLGAGLADHSQVAIGIVPQPGPGRPGAGPGPGRPGAGAVPCAQVLLSHTAPGSAIPGDLQLYALNHVELAVYAPRLAASVPGGRAFMLTSNLMAPEGRGTVEAVSRDPAVRPRIAIDYGRERADLDRQRAGLRLCWELLHQPAFTALTKDVIDMDEATIRSSRLLDAHIRRAARTAHHPMGTARIGRSGDPLAVVDDRCRVHGVQGLLIADASVIPAPVRVNTHLISIVIAERAAAWAR</sequence>
<evidence type="ECO:0000256" key="5">
    <source>
        <dbReference type="PIRSR" id="PIRSR000137-2"/>
    </source>
</evidence>
<dbReference type="PIRSF" id="PIRSF000137">
    <property type="entry name" value="Alcohol_oxidase"/>
    <property type="match status" value="1"/>
</dbReference>
<proteinExistence type="inferred from homology"/>
<feature type="binding site" evidence="5">
    <location>
        <position position="82"/>
    </location>
    <ligand>
        <name>FAD</name>
        <dbReference type="ChEBI" id="CHEBI:57692"/>
    </ligand>
</feature>
<dbReference type="GO" id="GO:0050660">
    <property type="term" value="F:flavin adenine dinucleotide binding"/>
    <property type="evidence" value="ECO:0007669"/>
    <property type="project" value="InterPro"/>
</dbReference>
<dbReference type="InterPro" id="IPR000172">
    <property type="entry name" value="GMC_OxRdtase_N"/>
</dbReference>
<dbReference type="Gene3D" id="3.30.410.40">
    <property type="match status" value="1"/>
</dbReference>
<comment type="caution">
    <text evidence="9">The sequence shown here is derived from an EMBL/GenBank/DDBJ whole genome shotgun (WGS) entry which is preliminary data.</text>
</comment>
<evidence type="ECO:0000256" key="2">
    <source>
        <dbReference type="ARBA" id="ARBA00010790"/>
    </source>
</evidence>
<dbReference type="GO" id="GO:0016614">
    <property type="term" value="F:oxidoreductase activity, acting on CH-OH group of donors"/>
    <property type="evidence" value="ECO:0007669"/>
    <property type="project" value="InterPro"/>
</dbReference>
<gene>
    <name evidence="9" type="ORF">FF041_07840</name>
</gene>
<dbReference type="AlphaFoldDB" id="A0A646KD31"/>
<dbReference type="InterPro" id="IPR007867">
    <property type="entry name" value="GMC_OxRtase_C"/>
</dbReference>
<evidence type="ECO:0000259" key="8">
    <source>
        <dbReference type="PROSITE" id="PS00624"/>
    </source>
</evidence>
<dbReference type="SUPFAM" id="SSF51905">
    <property type="entry name" value="FAD/NAD(P)-binding domain"/>
    <property type="match status" value="1"/>
</dbReference>
<dbReference type="Proteomes" id="UP000419138">
    <property type="component" value="Unassembled WGS sequence"/>
</dbReference>
<feature type="domain" description="Glucose-methanol-choline oxidoreductase N-terminal" evidence="7">
    <location>
        <begin position="80"/>
        <end position="103"/>
    </location>
</feature>